<gene>
    <name evidence="5" type="ORF">V6U78_09360</name>
</gene>
<accession>A0ABW8PZ31</accession>
<dbReference type="Pfam" id="PF00563">
    <property type="entry name" value="EAL"/>
    <property type="match status" value="1"/>
</dbReference>
<dbReference type="EMBL" id="JBANFI010000005">
    <property type="protein sequence ID" value="MFK7161241.1"/>
    <property type="molecule type" value="Genomic_DNA"/>
</dbReference>
<dbReference type="InterPro" id="IPR013767">
    <property type="entry name" value="PAS_fold"/>
</dbReference>
<sequence length="686" mass="77073">MTQLDLSRQQAILEASQEMIVTISPSERLLYLNLAGRQMLAIPDQVALDEQPFFVQSFHSAAQYRQLKEEVFPALLAGAGRWQGELELRNLSGQKLPVRATIIAHRDEQGQILWLTGIMRDVSRHKQLETQQRLAMRVFENTIEGIIVTDADARIQQVNQAFCDITGYSALEVIGKTPKILRSELHDRDFYQAMWHSIAEQDRWQGEVWNRRKDGSVFLEWLSINCVRNAQGEIENYISIFHDLTELRAKEAKIEHLASHDPLTGLGNRRLLDQRMNHAIRHARAYQQGLALLAIDLGHIQLLNESLGYNWCDRFIREQSQRLKLIADPTATLVRIGSDEFALLLENGASTHELSQLAQQIKEALQQEVVLDQHRIVMSPSIGIALYPQDALHAEGLLINAQAALLDAKEVGRDTFRFFDQQMSREARDRLKLEQALRHAILGGGLSLHYQPKIHLHSGQVSGAEALLRWEHPELGVLSPGVFIPLAETSGLIVEIGAWVLREACTHLRAWREQGLACPRVAVNLAVQQLDQAGFAHWLEALLEDYQLSVDDLELEITETSLMKNEKRALACLAELRSKGFHIALDDFGTGYSSLSYLRKLPLTTLKIDRSFILDMSEDPASLSIVKTIVQLAQNLGLGLVAEGVENAAQAEQLIALGCPLAQGFYFHKPLHQQAFEALLIAGTPV</sequence>
<dbReference type="SUPFAM" id="SSF55073">
    <property type="entry name" value="Nucleotide cyclase"/>
    <property type="match status" value="1"/>
</dbReference>
<dbReference type="CDD" id="cd01948">
    <property type="entry name" value="EAL"/>
    <property type="match status" value="1"/>
</dbReference>
<dbReference type="InterPro" id="IPR029787">
    <property type="entry name" value="Nucleotide_cyclase"/>
</dbReference>
<dbReference type="Pfam" id="PF00990">
    <property type="entry name" value="GGDEF"/>
    <property type="match status" value="1"/>
</dbReference>
<dbReference type="InterPro" id="IPR043128">
    <property type="entry name" value="Rev_trsase/Diguanyl_cyclase"/>
</dbReference>
<dbReference type="Gene3D" id="3.30.70.270">
    <property type="match status" value="1"/>
</dbReference>
<dbReference type="Proteomes" id="UP001621714">
    <property type="component" value="Unassembled WGS sequence"/>
</dbReference>
<dbReference type="InterPro" id="IPR000014">
    <property type="entry name" value="PAS"/>
</dbReference>
<dbReference type="InterPro" id="IPR035965">
    <property type="entry name" value="PAS-like_dom_sf"/>
</dbReference>
<dbReference type="InterPro" id="IPR000160">
    <property type="entry name" value="GGDEF_dom"/>
</dbReference>
<keyword evidence="6" id="KW-1185">Reference proteome</keyword>
<dbReference type="RefSeq" id="WP_405339744.1">
    <property type="nucleotide sequence ID" value="NZ_JBANFI010000005.1"/>
</dbReference>
<dbReference type="SMART" id="SM00052">
    <property type="entry name" value="EAL"/>
    <property type="match status" value="1"/>
</dbReference>
<dbReference type="Gene3D" id="3.20.20.450">
    <property type="entry name" value="EAL domain"/>
    <property type="match status" value="1"/>
</dbReference>
<dbReference type="SMART" id="SM00091">
    <property type="entry name" value="PAS"/>
    <property type="match status" value="2"/>
</dbReference>
<dbReference type="InterPro" id="IPR000700">
    <property type="entry name" value="PAS-assoc_C"/>
</dbReference>
<evidence type="ECO:0000259" key="3">
    <source>
        <dbReference type="PROSITE" id="PS50883"/>
    </source>
</evidence>
<dbReference type="PANTHER" id="PTHR44757">
    <property type="entry name" value="DIGUANYLATE CYCLASE DGCP"/>
    <property type="match status" value="1"/>
</dbReference>
<dbReference type="SMART" id="SM00086">
    <property type="entry name" value="PAC"/>
    <property type="match status" value="2"/>
</dbReference>
<organism evidence="5 6">
    <name type="scientific">Marinospirillum alkalitolerans</name>
    <dbReference type="NCBI Taxonomy" id="3123374"/>
    <lineage>
        <taxon>Bacteria</taxon>
        <taxon>Pseudomonadati</taxon>
        <taxon>Pseudomonadota</taxon>
        <taxon>Gammaproteobacteria</taxon>
        <taxon>Oceanospirillales</taxon>
        <taxon>Oceanospirillaceae</taxon>
        <taxon>Marinospirillum</taxon>
    </lineage>
</organism>
<dbReference type="PROSITE" id="PS50887">
    <property type="entry name" value="GGDEF"/>
    <property type="match status" value="1"/>
</dbReference>
<dbReference type="InterPro" id="IPR052155">
    <property type="entry name" value="Biofilm_reg_signaling"/>
</dbReference>
<evidence type="ECO:0000313" key="6">
    <source>
        <dbReference type="Proteomes" id="UP001621714"/>
    </source>
</evidence>
<dbReference type="PANTHER" id="PTHR44757:SF2">
    <property type="entry name" value="BIOFILM ARCHITECTURE MAINTENANCE PROTEIN MBAA"/>
    <property type="match status" value="1"/>
</dbReference>
<proteinExistence type="predicted"/>
<dbReference type="InterPro" id="IPR013656">
    <property type="entry name" value="PAS_4"/>
</dbReference>
<dbReference type="PROSITE" id="PS50113">
    <property type="entry name" value="PAC"/>
    <property type="match status" value="2"/>
</dbReference>
<feature type="domain" description="PAS" evidence="1">
    <location>
        <begin position="131"/>
        <end position="189"/>
    </location>
</feature>
<dbReference type="Pfam" id="PF00989">
    <property type="entry name" value="PAS"/>
    <property type="match status" value="1"/>
</dbReference>
<dbReference type="SMART" id="SM00267">
    <property type="entry name" value="GGDEF"/>
    <property type="match status" value="1"/>
</dbReference>
<feature type="domain" description="PAC" evidence="2">
    <location>
        <begin position="204"/>
        <end position="256"/>
    </location>
</feature>
<protein>
    <submittedName>
        <fullName evidence="5">EAL domain-containing protein</fullName>
    </submittedName>
</protein>
<dbReference type="CDD" id="cd00130">
    <property type="entry name" value="PAS"/>
    <property type="match status" value="1"/>
</dbReference>
<dbReference type="SUPFAM" id="SSF55785">
    <property type="entry name" value="PYP-like sensor domain (PAS domain)"/>
    <property type="match status" value="2"/>
</dbReference>
<dbReference type="CDD" id="cd01949">
    <property type="entry name" value="GGDEF"/>
    <property type="match status" value="1"/>
</dbReference>
<evidence type="ECO:0000313" key="5">
    <source>
        <dbReference type="EMBL" id="MFK7161241.1"/>
    </source>
</evidence>
<feature type="domain" description="PAC" evidence="2">
    <location>
        <begin position="82"/>
        <end position="134"/>
    </location>
</feature>
<reference evidence="5 6" key="1">
    <citation type="submission" date="2024-02" db="EMBL/GenBank/DDBJ databases">
        <title>Marinospirillum sp. MEB 164 isolated from Lonar lake sediment.</title>
        <authorList>
            <person name="Joshi A."/>
            <person name="Thite S."/>
        </authorList>
    </citation>
    <scope>NUCLEOTIDE SEQUENCE [LARGE SCALE GENOMIC DNA]</scope>
    <source>
        <strain evidence="5 6">MEB164</strain>
    </source>
</reference>
<evidence type="ECO:0000259" key="4">
    <source>
        <dbReference type="PROSITE" id="PS50887"/>
    </source>
</evidence>
<comment type="caution">
    <text evidence="5">The sequence shown here is derived from an EMBL/GenBank/DDBJ whole genome shotgun (WGS) entry which is preliminary data.</text>
</comment>
<dbReference type="NCBIfam" id="TIGR00229">
    <property type="entry name" value="sensory_box"/>
    <property type="match status" value="1"/>
</dbReference>
<dbReference type="InterPro" id="IPR001633">
    <property type="entry name" value="EAL_dom"/>
</dbReference>
<evidence type="ECO:0000259" key="1">
    <source>
        <dbReference type="PROSITE" id="PS50112"/>
    </source>
</evidence>
<dbReference type="PROSITE" id="PS50112">
    <property type="entry name" value="PAS"/>
    <property type="match status" value="1"/>
</dbReference>
<dbReference type="InterPro" id="IPR001610">
    <property type="entry name" value="PAC"/>
</dbReference>
<evidence type="ECO:0000259" key="2">
    <source>
        <dbReference type="PROSITE" id="PS50113"/>
    </source>
</evidence>
<dbReference type="PROSITE" id="PS50883">
    <property type="entry name" value="EAL"/>
    <property type="match status" value="1"/>
</dbReference>
<feature type="domain" description="GGDEF" evidence="4">
    <location>
        <begin position="288"/>
        <end position="421"/>
    </location>
</feature>
<dbReference type="SUPFAM" id="SSF141868">
    <property type="entry name" value="EAL domain-like"/>
    <property type="match status" value="1"/>
</dbReference>
<dbReference type="NCBIfam" id="TIGR00254">
    <property type="entry name" value="GGDEF"/>
    <property type="match status" value="1"/>
</dbReference>
<dbReference type="InterPro" id="IPR035919">
    <property type="entry name" value="EAL_sf"/>
</dbReference>
<name>A0ABW8PZ31_9GAMM</name>
<dbReference type="Pfam" id="PF08448">
    <property type="entry name" value="PAS_4"/>
    <property type="match status" value="1"/>
</dbReference>
<dbReference type="Gene3D" id="3.30.450.20">
    <property type="entry name" value="PAS domain"/>
    <property type="match status" value="2"/>
</dbReference>
<feature type="domain" description="EAL" evidence="3">
    <location>
        <begin position="430"/>
        <end position="684"/>
    </location>
</feature>